<name>A0A8J2VAA8_9FLAO</name>
<dbReference type="PROSITE" id="PS51257">
    <property type="entry name" value="PROKAR_LIPOPROTEIN"/>
    <property type="match status" value="1"/>
</dbReference>
<protein>
    <submittedName>
        <fullName evidence="7">Thiol:disulfide interchange protein</fullName>
    </submittedName>
</protein>
<dbReference type="InterPro" id="IPR000866">
    <property type="entry name" value="AhpC/TSA"/>
</dbReference>
<organism evidence="7 8">
    <name type="scientific">Planktosalinus lacus</name>
    <dbReference type="NCBI Taxonomy" id="1526573"/>
    <lineage>
        <taxon>Bacteria</taxon>
        <taxon>Pseudomonadati</taxon>
        <taxon>Bacteroidota</taxon>
        <taxon>Flavobacteriia</taxon>
        <taxon>Flavobacteriales</taxon>
        <taxon>Flavobacteriaceae</taxon>
        <taxon>Planktosalinus</taxon>
    </lineage>
</organism>
<keyword evidence="3" id="KW-1015">Disulfide bond</keyword>
<dbReference type="PROSITE" id="PS51352">
    <property type="entry name" value="THIOREDOXIN_2"/>
    <property type="match status" value="1"/>
</dbReference>
<evidence type="ECO:0000313" key="7">
    <source>
        <dbReference type="EMBL" id="GGD91176.1"/>
    </source>
</evidence>
<evidence type="ECO:0000256" key="4">
    <source>
        <dbReference type="ARBA" id="ARBA00023284"/>
    </source>
</evidence>
<keyword evidence="4" id="KW-0676">Redox-active center</keyword>
<proteinExistence type="predicted"/>
<dbReference type="GO" id="GO:0017004">
    <property type="term" value="P:cytochrome complex assembly"/>
    <property type="evidence" value="ECO:0007669"/>
    <property type="project" value="UniProtKB-KW"/>
</dbReference>
<dbReference type="GO" id="GO:0030313">
    <property type="term" value="C:cell envelope"/>
    <property type="evidence" value="ECO:0007669"/>
    <property type="project" value="UniProtKB-SubCell"/>
</dbReference>
<feature type="domain" description="Thioredoxin" evidence="6">
    <location>
        <begin position="229"/>
        <end position="370"/>
    </location>
</feature>
<feature type="coiled-coil region" evidence="5">
    <location>
        <begin position="117"/>
        <end position="144"/>
    </location>
</feature>
<dbReference type="PANTHER" id="PTHR42852:SF6">
    <property type="entry name" value="THIOL:DISULFIDE INTERCHANGE PROTEIN DSBE"/>
    <property type="match status" value="1"/>
</dbReference>
<dbReference type="Gene3D" id="3.40.30.10">
    <property type="entry name" value="Glutaredoxin"/>
    <property type="match status" value="1"/>
</dbReference>
<evidence type="ECO:0000256" key="1">
    <source>
        <dbReference type="ARBA" id="ARBA00004196"/>
    </source>
</evidence>
<dbReference type="InterPro" id="IPR013766">
    <property type="entry name" value="Thioredoxin_domain"/>
</dbReference>
<dbReference type="CDD" id="cd02966">
    <property type="entry name" value="TlpA_like_family"/>
    <property type="match status" value="1"/>
</dbReference>
<evidence type="ECO:0000259" key="6">
    <source>
        <dbReference type="PROSITE" id="PS51352"/>
    </source>
</evidence>
<dbReference type="Pfam" id="PF00578">
    <property type="entry name" value="AhpC-TSA"/>
    <property type="match status" value="1"/>
</dbReference>
<dbReference type="InterPro" id="IPR025380">
    <property type="entry name" value="DUF4369"/>
</dbReference>
<keyword evidence="8" id="KW-1185">Reference proteome</keyword>
<evidence type="ECO:0000313" key="8">
    <source>
        <dbReference type="Proteomes" id="UP000652231"/>
    </source>
</evidence>
<dbReference type="RefSeq" id="WP_188440913.1">
    <property type="nucleotide sequence ID" value="NZ_BMGK01000005.1"/>
</dbReference>
<keyword evidence="5" id="KW-0175">Coiled coil</keyword>
<dbReference type="InterPro" id="IPR036249">
    <property type="entry name" value="Thioredoxin-like_sf"/>
</dbReference>
<dbReference type="AlphaFoldDB" id="A0A8J2VAA8"/>
<dbReference type="EMBL" id="BMGK01000005">
    <property type="protein sequence ID" value="GGD91176.1"/>
    <property type="molecule type" value="Genomic_DNA"/>
</dbReference>
<keyword evidence="2" id="KW-0201">Cytochrome c-type biogenesis</keyword>
<dbReference type="PANTHER" id="PTHR42852">
    <property type="entry name" value="THIOL:DISULFIDE INTERCHANGE PROTEIN DSBE"/>
    <property type="match status" value="1"/>
</dbReference>
<reference evidence="7" key="1">
    <citation type="journal article" date="2014" name="Int. J. Syst. Evol. Microbiol.">
        <title>Complete genome sequence of Corynebacterium casei LMG S-19264T (=DSM 44701T), isolated from a smear-ripened cheese.</title>
        <authorList>
            <consortium name="US DOE Joint Genome Institute (JGI-PGF)"/>
            <person name="Walter F."/>
            <person name="Albersmeier A."/>
            <person name="Kalinowski J."/>
            <person name="Ruckert C."/>
        </authorList>
    </citation>
    <scope>NUCLEOTIDE SEQUENCE</scope>
    <source>
        <strain evidence="7">CGMCC 1.12924</strain>
    </source>
</reference>
<sequence>MRYLSFILILLLLQSCDQSSTITFSGTIDGAEDGSKVYFQNVNENNQPFDIDTLEIRDGKFSFEIDKQKQTQVGLLNFRNLNTTLIFFYKNDNIAANFDLNNLYESTFKGGKDNDLFNEFKNELLKFNKRKTELQNEMAEARQAMSNNDLVRLQTEAALISNEEQVFKKEFVDNNINSLLALMLLNEMIAKKEVTYNELEILLEKRDKNNVENVFSRLIEVNKQLLKGAEVGNQAPDFSGPTPDGDTLSLKDAMGKITLIDFWASWCRPCRVENPNVVRVHNQYKDKGFNIISVSLDRPNQRAQWLKAIEDDKMDWYHVSNLKYWDDPIAREYGVRSIPATFIIDENGKIVAKNLRGPALGQKVAELLTE</sequence>
<accession>A0A8J2VAA8</accession>
<evidence type="ECO:0000256" key="3">
    <source>
        <dbReference type="ARBA" id="ARBA00023157"/>
    </source>
</evidence>
<gene>
    <name evidence="7" type="ORF">GCM10011312_13710</name>
</gene>
<comment type="subcellular location">
    <subcellularLocation>
        <location evidence="1">Cell envelope</location>
    </subcellularLocation>
</comment>
<dbReference type="Proteomes" id="UP000652231">
    <property type="component" value="Unassembled WGS sequence"/>
</dbReference>
<evidence type="ECO:0000256" key="2">
    <source>
        <dbReference type="ARBA" id="ARBA00022748"/>
    </source>
</evidence>
<evidence type="ECO:0000256" key="5">
    <source>
        <dbReference type="SAM" id="Coils"/>
    </source>
</evidence>
<dbReference type="Pfam" id="PF14289">
    <property type="entry name" value="DUF4369"/>
    <property type="match status" value="1"/>
</dbReference>
<dbReference type="GO" id="GO:0016491">
    <property type="term" value="F:oxidoreductase activity"/>
    <property type="evidence" value="ECO:0007669"/>
    <property type="project" value="InterPro"/>
</dbReference>
<comment type="caution">
    <text evidence="7">The sequence shown here is derived from an EMBL/GenBank/DDBJ whole genome shotgun (WGS) entry which is preliminary data.</text>
</comment>
<dbReference type="SUPFAM" id="SSF52833">
    <property type="entry name" value="Thioredoxin-like"/>
    <property type="match status" value="1"/>
</dbReference>
<reference evidence="7" key="2">
    <citation type="submission" date="2020-09" db="EMBL/GenBank/DDBJ databases">
        <authorList>
            <person name="Sun Q."/>
            <person name="Zhou Y."/>
        </authorList>
    </citation>
    <scope>NUCLEOTIDE SEQUENCE</scope>
    <source>
        <strain evidence="7">CGMCC 1.12924</strain>
    </source>
</reference>
<dbReference type="InterPro" id="IPR050553">
    <property type="entry name" value="Thioredoxin_ResA/DsbE_sf"/>
</dbReference>
<dbReference type="GO" id="GO:0016209">
    <property type="term" value="F:antioxidant activity"/>
    <property type="evidence" value="ECO:0007669"/>
    <property type="project" value="InterPro"/>
</dbReference>